<organism evidence="3 4">
    <name type="scientific">Hymenolepis diminuta</name>
    <name type="common">Rat tapeworm</name>
    <dbReference type="NCBI Taxonomy" id="6216"/>
    <lineage>
        <taxon>Eukaryota</taxon>
        <taxon>Metazoa</taxon>
        <taxon>Spiralia</taxon>
        <taxon>Lophotrochozoa</taxon>
        <taxon>Platyhelminthes</taxon>
        <taxon>Cestoda</taxon>
        <taxon>Eucestoda</taxon>
        <taxon>Cyclophyllidea</taxon>
        <taxon>Hymenolepididae</taxon>
        <taxon>Hymenolepis</taxon>
    </lineage>
</organism>
<dbReference type="Gene3D" id="1.10.555.10">
    <property type="entry name" value="Rho GTPase activation protein"/>
    <property type="match status" value="1"/>
</dbReference>
<evidence type="ECO:0000313" key="4">
    <source>
        <dbReference type="Proteomes" id="UP000321570"/>
    </source>
</evidence>
<evidence type="ECO:0000256" key="1">
    <source>
        <dbReference type="ARBA" id="ARBA00022468"/>
    </source>
</evidence>
<dbReference type="GO" id="GO:0051056">
    <property type="term" value="P:regulation of small GTPase mediated signal transduction"/>
    <property type="evidence" value="ECO:0007669"/>
    <property type="project" value="TreeGrafter"/>
</dbReference>
<dbReference type="GO" id="GO:0005096">
    <property type="term" value="F:GTPase activator activity"/>
    <property type="evidence" value="ECO:0007669"/>
    <property type="project" value="UniProtKB-KW"/>
</dbReference>
<keyword evidence="4" id="KW-1185">Reference proteome</keyword>
<dbReference type="AlphaFoldDB" id="A0A564ZE76"/>
<dbReference type="SMART" id="SM00324">
    <property type="entry name" value="RhoGAP"/>
    <property type="match status" value="1"/>
</dbReference>
<evidence type="ECO:0000313" key="3">
    <source>
        <dbReference type="EMBL" id="VUZ57746.1"/>
    </source>
</evidence>
<proteinExistence type="predicted"/>
<keyword evidence="1" id="KW-0343">GTPase activation</keyword>
<accession>A0A564ZE76</accession>
<dbReference type="EMBL" id="CABIJS010000719">
    <property type="protein sequence ID" value="VUZ57746.1"/>
    <property type="molecule type" value="Genomic_DNA"/>
</dbReference>
<sequence>MEAVKEPEDILNFRTNRPEKFKSICASQLSFVLETPFNILSDIENQNNIKGTPMKQLFSCTRRKFGGDFQPLKLTSTLQYRLSYLMTVLENSGALGVEGIFRKTGSLTQQRAVVDALLHQDFNCTTFPWHEYSAHELAGALKSMISHLDQPLLTSGLIPFYLQAARLWDQNSMDGKDDKPMNMAVMERYTYSKQVNALRILILLLPQMHKSLLQRLFTLLHRVTTQVERNRMSPLALGTVFGPVLVPSVFYESLTMADGFHDKNSEILKRGCQDAITLATRMIVLNNELFLFPTRLINDIRDNASSRTRTKHSEVREKRSESAWCSPYRRSYTSRRSSSPINTSIRYAHIGYSTPQTSHNVSNTTAINASP</sequence>
<dbReference type="Pfam" id="PF00620">
    <property type="entry name" value="RhoGAP"/>
    <property type="match status" value="1"/>
</dbReference>
<dbReference type="PANTHER" id="PTHR14963:SF7">
    <property type="entry name" value="RHO GTPASE-ACTIVATING PROTEIN 19"/>
    <property type="match status" value="1"/>
</dbReference>
<gene>
    <name evidence="3" type="ORF">WMSIL1_LOCUS15003</name>
</gene>
<dbReference type="GO" id="GO:0007165">
    <property type="term" value="P:signal transduction"/>
    <property type="evidence" value="ECO:0007669"/>
    <property type="project" value="InterPro"/>
</dbReference>
<dbReference type="PANTHER" id="PTHR14963">
    <property type="entry name" value="RHO GTPASE ACTIVATING PROTEIN 18,19-RELATED"/>
    <property type="match status" value="1"/>
</dbReference>
<dbReference type="PROSITE" id="PS50238">
    <property type="entry name" value="RHOGAP"/>
    <property type="match status" value="1"/>
</dbReference>
<dbReference type="SUPFAM" id="SSF48350">
    <property type="entry name" value="GTPase activation domain, GAP"/>
    <property type="match status" value="1"/>
</dbReference>
<dbReference type="InterPro" id="IPR008936">
    <property type="entry name" value="Rho_GTPase_activation_prot"/>
</dbReference>
<protein>
    <recommendedName>
        <fullName evidence="2">Rho-GAP domain-containing protein</fullName>
    </recommendedName>
</protein>
<dbReference type="Proteomes" id="UP000321570">
    <property type="component" value="Unassembled WGS sequence"/>
</dbReference>
<feature type="domain" description="Rho-GAP" evidence="2">
    <location>
        <begin position="72"/>
        <end position="290"/>
    </location>
</feature>
<reference evidence="3 4" key="1">
    <citation type="submission" date="2019-07" db="EMBL/GenBank/DDBJ databases">
        <authorList>
            <person name="Jastrzebski P J."/>
            <person name="Paukszto L."/>
            <person name="Jastrzebski P J."/>
        </authorList>
    </citation>
    <scope>NUCLEOTIDE SEQUENCE [LARGE SCALE GENOMIC DNA]</scope>
    <source>
        <strain evidence="3 4">WMS-il1</strain>
    </source>
</reference>
<evidence type="ECO:0000259" key="2">
    <source>
        <dbReference type="PROSITE" id="PS50238"/>
    </source>
</evidence>
<feature type="non-terminal residue" evidence="3">
    <location>
        <position position="371"/>
    </location>
</feature>
<dbReference type="InterPro" id="IPR000198">
    <property type="entry name" value="RhoGAP_dom"/>
</dbReference>
<name>A0A564ZE76_HYMDI</name>
<dbReference type="GO" id="GO:0005737">
    <property type="term" value="C:cytoplasm"/>
    <property type="evidence" value="ECO:0007669"/>
    <property type="project" value="TreeGrafter"/>
</dbReference>